<dbReference type="PROSITE" id="PS50048">
    <property type="entry name" value="ZN2_CY6_FUNGAL_2"/>
    <property type="match status" value="1"/>
</dbReference>
<evidence type="ECO:0000259" key="6">
    <source>
        <dbReference type="PROSITE" id="PS50048"/>
    </source>
</evidence>
<dbReference type="GO" id="GO:0000981">
    <property type="term" value="F:DNA-binding transcription factor activity, RNA polymerase II-specific"/>
    <property type="evidence" value="ECO:0007669"/>
    <property type="project" value="InterPro"/>
</dbReference>
<dbReference type="InterPro" id="IPR001138">
    <property type="entry name" value="Zn2Cys6_DnaBD"/>
</dbReference>
<protein>
    <recommendedName>
        <fullName evidence="6">Zn(2)-C6 fungal-type domain-containing protein</fullName>
    </recommendedName>
</protein>
<dbReference type="Pfam" id="PF04082">
    <property type="entry name" value="Fungal_trans"/>
    <property type="match status" value="1"/>
</dbReference>
<proteinExistence type="predicted"/>
<comment type="subcellular location">
    <subcellularLocation>
        <location evidence="1">Nucleus</location>
    </subcellularLocation>
</comment>
<evidence type="ECO:0000256" key="1">
    <source>
        <dbReference type="ARBA" id="ARBA00004123"/>
    </source>
</evidence>
<accession>A0A0A1SLP5</accession>
<evidence type="ECO:0000256" key="5">
    <source>
        <dbReference type="ARBA" id="ARBA00023242"/>
    </source>
</evidence>
<dbReference type="InterPro" id="IPR050815">
    <property type="entry name" value="TF_fung"/>
</dbReference>
<evidence type="ECO:0000256" key="4">
    <source>
        <dbReference type="ARBA" id="ARBA00023163"/>
    </source>
</evidence>
<evidence type="ECO:0000313" key="7">
    <source>
        <dbReference type="EMBL" id="CEJ81198.1"/>
    </source>
</evidence>
<dbReference type="GO" id="GO:0005634">
    <property type="term" value="C:nucleus"/>
    <property type="evidence" value="ECO:0007669"/>
    <property type="project" value="UniProtKB-SubCell"/>
</dbReference>
<keyword evidence="3" id="KW-0805">Transcription regulation</keyword>
<dbReference type="InterPro" id="IPR036864">
    <property type="entry name" value="Zn2-C6_fun-type_DNA-bd_sf"/>
</dbReference>
<dbReference type="PANTHER" id="PTHR47338">
    <property type="entry name" value="ZN(II)2CYS6 TRANSCRIPTION FACTOR (EUROFUNG)-RELATED"/>
    <property type="match status" value="1"/>
</dbReference>
<keyword evidence="8" id="KW-1185">Reference proteome</keyword>
<dbReference type="InterPro" id="IPR007219">
    <property type="entry name" value="XnlR_reg_dom"/>
</dbReference>
<keyword evidence="4" id="KW-0804">Transcription</keyword>
<dbReference type="Gene3D" id="4.10.240.10">
    <property type="entry name" value="Zn(2)-C6 fungal-type DNA-binding domain"/>
    <property type="match status" value="1"/>
</dbReference>
<dbReference type="EMBL" id="CDHN01000001">
    <property type="protein sequence ID" value="CEJ81198.1"/>
    <property type="molecule type" value="Genomic_DNA"/>
</dbReference>
<dbReference type="SMART" id="SM00066">
    <property type="entry name" value="GAL4"/>
    <property type="match status" value="1"/>
</dbReference>
<reference evidence="7 8" key="1">
    <citation type="journal article" date="2015" name="Genome Announc.">
        <title>Draft Genome Sequence and Gene Annotation of the Entomopathogenic Fungus Verticillium hemipterigenum.</title>
        <authorList>
            <person name="Horn F."/>
            <person name="Habel A."/>
            <person name="Scharf D.H."/>
            <person name="Dworschak J."/>
            <person name="Brakhage A.A."/>
            <person name="Guthke R."/>
            <person name="Hertweck C."/>
            <person name="Linde J."/>
        </authorList>
    </citation>
    <scope>NUCLEOTIDE SEQUENCE [LARGE SCALE GENOMIC DNA]</scope>
</reference>
<dbReference type="GO" id="GO:0006351">
    <property type="term" value="P:DNA-templated transcription"/>
    <property type="evidence" value="ECO:0007669"/>
    <property type="project" value="InterPro"/>
</dbReference>
<gene>
    <name evidence="7" type="ORF">VHEMI01342</name>
</gene>
<organism evidence="7 8">
    <name type="scientific">[Torrubiella] hemipterigena</name>
    <dbReference type="NCBI Taxonomy" id="1531966"/>
    <lineage>
        <taxon>Eukaryota</taxon>
        <taxon>Fungi</taxon>
        <taxon>Dikarya</taxon>
        <taxon>Ascomycota</taxon>
        <taxon>Pezizomycotina</taxon>
        <taxon>Sordariomycetes</taxon>
        <taxon>Hypocreomycetidae</taxon>
        <taxon>Hypocreales</taxon>
        <taxon>Clavicipitaceae</taxon>
        <taxon>Clavicipitaceae incertae sedis</taxon>
        <taxon>'Torrubiella' clade</taxon>
    </lineage>
</organism>
<dbReference type="OrthoDB" id="1924787at2759"/>
<dbReference type="PROSITE" id="PS00463">
    <property type="entry name" value="ZN2_CY6_FUNGAL_1"/>
    <property type="match status" value="1"/>
</dbReference>
<dbReference type="Pfam" id="PF00172">
    <property type="entry name" value="Zn_clus"/>
    <property type="match status" value="1"/>
</dbReference>
<sequence>MKPKSACDNCRSRRRKCIRSQQGTSCRHCLERQLPCNLTDETVHVETGYEPVVPWTSHMLTHKSKLLPPKDLCHELISLYFRYIHVSFHILFHKPSFVAAFDRGTLPRILLFAVMGLSARFSKHESQANIPLHERGRPFTKDAERLLNLHDVSLTTIQACLLLGGTAVTENETGHRAAATESVYFGIACRMAQLLDLPNIPASTCIEQEVNRRVWWSVYETDTWSSTAVRLPKMMPIRVVQLPMGEQAFLSLPISQPPDLTPNHSTDPLVAHPDALIAQSIRVGLTLSKIAQVNTQAASGAIEYSYLIREVELIWHELQSWEANLPANMTDTEANLAYWTEREQGNIFTFVHMNYYYFCLLLFYQFIHGSVDGAGRSPLAVQFAAKCRHAASQVCDLIHRASQSKRSELLSSLVGHVLAIASTVQLHIFLFGENETDRQDARHLLERNFQLLTLLQTYWPCIDVSFARFRAFHEACSRSQDDSHFRMDHWMLKFLLEFATEIPERRGDDGGDDSYHESWHQLLDKSATASAKTL</sequence>
<dbReference type="GO" id="GO:0008270">
    <property type="term" value="F:zinc ion binding"/>
    <property type="evidence" value="ECO:0007669"/>
    <property type="project" value="InterPro"/>
</dbReference>
<dbReference type="GO" id="GO:0003677">
    <property type="term" value="F:DNA binding"/>
    <property type="evidence" value="ECO:0007669"/>
    <property type="project" value="InterPro"/>
</dbReference>
<keyword evidence="5" id="KW-0539">Nucleus</keyword>
<dbReference type="CDD" id="cd00067">
    <property type="entry name" value="GAL4"/>
    <property type="match status" value="1"/>
</dbReference>
<dbReference type="Proteomes" id="UP000039046">
    <property type="component" value="Unassembled WGS sequence"/>
</dbReference>
<dbReference type="PANTHER" id="PTHR47338:SF16">
    <property type="entry name" value="TRANSCRIPTION FACTOR, PUTATIVE (AFU_ORTHOLOGUE AFUA_2G09360)-RELATED"/>
    <property type="match status" value="1"/>
</dbReference>
<evidence type="ECO:0000313" key="8">
    <source>
        <dbReference type="Proteomes" id="UP000039046"/>
    </source>
</evidence>
<evidence type="ECO:0000256" key="2">
    <source>
        <dbReference type="ARBA" id="ARBA00022723"/>
    </source>
</evidence>
<dbReference type="SMART" id="SM00906">
    <property type="entry name" value="Fungal_trans"/>
    <property type="match status" value="1"/>
</dbReference>
<dbReference type="HOGENOM" id="CLU_026304_1_0_1"/>
<name>A0A0A1SLP5_9HYPO</name>
<dbReference type="AlphaFoldDB" id="A0A0A1SLP5"/>
<dbReference type="CDD" id="cd12148">
    <property type="entry name" value="fungal_TF_MHR"/>
    <property type="match status" value="1"/>
</dbReference>
<keyword evidence="2" id="KW-0479">Metal-binding</keyword>
<dbReference type="SUPFAM" id="SSF57701">
    <property type="entry name" value="Zn2/Cys6 DNA-binding domain"/>
    <property type="match status" value="1"/>
</dbReference>
<evidence type="ECO:0000256" key="3">
    <source>
        <dbReference type="ARBA" id="ARBA00023015"/>
    </source>
</evidence>
<feature type="domain" description="Zn(2)-C6 fungal-type" evidence="6">
    <location>
        <begin position="6"/>
        <end position="38"/>
    </location>
</feature>